<dbReference type="Pfam" id="PF08240">
    <property type="entry name" value="ADH_N"/>
    <property type="match status" value="1"/>
</dbReference>
<evidence type="ECO:0000256" key="1">
    <source>
        <dbReference type="SAM" id="MobiDB-lite"/>
    </source>
</evidence>
<dbReference type="PANTHER" id="PTHR43677">
    <property type="entry name" value="SHORT-CHAIN DEHYDROGENASE/REDUCTASE"/>
    <property type="match status" value="1"/>
</dbReference>
<dbReference type="InterPro" id="IPR051397">
    <property type="entry name" value="Zn-ADH-like_protein"/>
</dbReference>
<dbReference type="CDD" id="cd08270">
    <property type="entry name" value="MDR4"/>
    <property type="match status" value="1"/>
</dbReference>
<dbReference type="Pfam" id="PF13602">
    <property type="entry name" value="ADH_zinc_N_2"/>
    <property type="match status" value="1"/>
</dbReference>
<evidence type="ECO:0000313" key="3">
    <source>
        <dbReference type="EMBL" id="MCP2346547.1"/>
    </source>
</evidence>
<dbReference type="InterPro" id="IPR020843">
    <property type="entry name" value="ER"/>
</dbReference>
<feature type="domain" description="Enoyl reductase (ER)" evidence="2">
    <location>
        <begin position="9"/>
        <end position="293"/>
    </location>
</feature>
<sequence>MRALTVSGGTFPAAPATVPDPEPRPGEALVEIHHASVNPSEVHHIGHFPDGAILGYDAAGVVVEPAVDGTGPAAGARVVAFGAGAWAERAAFPVDALAVVPDGVHLADAAALPMAGIAAVRALRAAGPLLGSRVLVTGATGAVGRLAVQLARRAGAHVVAHVRDAARADDLGVETVTDLAGVEPVDAVVEVLGGPYLVAAWRLLRPGGNLQSIGWAAGEPAVFEPNSTFMPGAARTLSSVGDPSAPAPDLAFLVGLLARGELSAGVGGRWSWERPGEAVAAILAGKVHGKAVIDIKPTKTDDAVKNPL</sequence>
<dbReference type="SMART" id="SM00829">
    <property type="entry name" value="PKS_ER"/>
    <property type="match status" value="1"/>
</dbReference>
<dbReference type="InterPro" id="IPR013154">
    <property type="entry name" value="ADH-like_N"/>
</dbReference>
<protein>
    <submittedName>
        <fullName evidence="3">NADPH:quinone reductase-like Zn-dependent oxidoreductase</fullName>
    </submittedName>
</protein>
<name>A0ABT1JXR0_9ACTN</name>
<evidence type="ECO:0000259" key="2">
    <source>
        <dbReference type="SMART" id="SM00829"/>
    </source>
</evidence>
<dbReference type="PANTHER" id="PTHR43677:SF4">
    <property type="entry name" value="QUINONE OXIDOREDUCTASE-LIKE PROTEIN 2"/>
    <property type="match status" value="1"/>
</dbReference>
<keyword evidence="4" id="KW-1185">Reference proteome</keyword>
<dbReference type="Proteomes" id="UP001320766">
    <property type="component" value="Unassembled WGS sequence"/>
</dbReference>
<dbReference type="InterPro" id="IPR011032">
    <property type="entry name" value="GroES-like_sf"/>
</dbReference>
<dbReference type="SUPFAM" id="SSF50129">
    <property type="entry name" value="GroES-like"/>
    <property type="match status" value="1"/>
</dbReference>
<comment type="caution">
    <text evidence="3">The sequence shown here is derived from an EMBL/GenBank/DDBJ whole genome shotgun (WGS) entry which is preliminary data.</text>
</comment>
<evidence type="ECO:0000313" key="4">
    <source>
        <dbReference type="Proteomes" id="UP001320766"/>
    </source>
</evidence>
<dbReference type="InterPro" id="IPR036291">
    <property type="entry name" value="NAD(P)-bd_dom_sf"/>
</dbReference>
<dbReference type="RefSeq" id="WP_253768832.1">
    <property type="nucleotide sequence ID" value="NZ_BAAAVE010000031.1"/>
</dbReference>
<dbReference type="SUPFAM" id="SSF51735">
    <property type="entry name" value="NAD(P)-binding Rossmann-fold domains"/>
    <property type="match status" value="1"/>
</dbReference>
<gene>
    <name evidence="3" type="ORF">HD595_002669</name>
</gene>
<accession>A0ABT1JXR0</accession>
<dbReference type="Gene3D" id="3.90.180.10">
    <property type="entry name" value="Medium-chain alcohol dehydrogenases, catalytic domain"/>
    <property type="match status" value="1"/>
</dbReference>
<dbReference type="EMBL" id="JAMZEC010000001">
    <property type="protein sequence ID" value="MCP2346547.1"/>
    <property type="molecule type" value="Genomic_DNA"/>
</dbReference>
<feature type="region of interest" description="Disordered" evidence="1">
    <location>
        <begin position="1"/>
        <end position="25"/>
    </location>
</feature>
<organism evidence="3 4">
    <name type="scientific">Nonomuraea roseoviolacea subsp. carminata</name>
    <dbReference type="NCBI Taxonomy" id="160689"/>
    <lineage>
        <taxon>Bacteria</taxon>
        <taxon>Bacillati</taxon>
        <taxon>Actinomycetota</taxon>
        <taxon>Actinomycetes</taxon>
        <taxon>Streptosporangiales</taxon>
        <taxon>Streptosporangiaceae</taxon>
        <taxon>Nonomuraea</taxon>
    </lineage>
</organism>
<reference evidence="3 4" key="1">
    <citation type="submission" date="2022-06" db="EMBL/GenBank/DDBJ databases">
        <title>Sequencing the genomes of 1000 actinobacteria strains.</title>
        <authorList>
            <person name="Klenk H.-P."/>
        </authorList>
    </citation>
    <scope>NUCLEOTIDE SEQUENCE [LARGE SCALE GENOMIC DNA]</scope>
    <source>
        <strain evidence="3 4">DSM 44170</strain>
    </source>
</reference>
<proteinExistence type="predicted"/>